<organism evidence="2 3">
    <name type="scientific">Niallia alba</name>
    <dbReference type="NCBI Taxonomy" id="2729105"/>
    <lineage>
        <taxon>Bacteria</taxon>
        <taxon>Bacillati</taxon>
        <taxon>Bacillota</taxon>
        <taxon>Bacilli</taxon>
        <taxon>Bacillales</taxon>
        <taxon>Bacillaceae</taxon>
        <taxon>Niallia</taxon>
    </lineage>
</organism>
<name>A0A7Y0K4K7_9BACI</name>
<keyword evidence="1" id="KW-0472">Membrane</keyword>
<proteinExistence type="predicted"/>
<evidence type="ECO:0000313" key="2">
    <source>
        <dbReference type="EMBL" id="NMO75698.1"/>
    </source>
</evidence>
<reference evidence="2 3" key="1">
    <citation type="submission" date="2020-04" db="EMBL/GenBank/DDBJ databases">
        <title>Bacillus sp. UniB3 isolated from commercial digestive syrup.</title>
        <authorList>
            <person name="Thorat V."/>
            <person name="Kirdat K."/>
            <person name="Tiwarekar B."/>
            <person name="Yadav A."/>
        </authorList>
    </citation>
    <scope>NUCLEOTIDE SEQUENCE [LARGE SCALE GENOMIC DNA]</scope>
    <source>
        <strain evidence="2 3">UniB3</strain>
    </source>
</reference>
<feature type="transmembrane region" description="Helical" evidence="1">
    <location>
        <begin position="12"/>
        <end position="32"/>
    </location>
</feature>
<evidence type="ECO:0000256" key="1">
    <source>
        <dbReference type="SAM" id="Phobius"/>
    </source>
</evidence>
<evidence type="ECO:0000313" key="3">
    <source>
        <dbReference type="Proteomes" id="UP000588491"/>
    </source>
</evidence>
<keyword evidence="3" id="KW-1185">Reference proteome</keyword>
<gene>
    <name evidence="2" type="ORF">HHU08_01410</name>
</gene>
<dbReference type="EMBL" id="JABBPK010000001">
    <property type="protein sequence ID" value="NMO75698.1"/>
    <property type="molecule type" value="Genomic_DNA"/>
</dbReference>
<feature type="transmembrane region" description="Helical" evidence="1">
    <location>
        <begin position="109"/>
        <end position="128"/>
    </location>
</feature>
<keyword evidence="1" id="KW-1133">Transmembrane helix</keyword>
<feature type="transmembrane region" description="Helical" evidence="1">
    <location>
        <begin position="80"/>
        <end position="103"/>
    </location>
</feature>
<protein>
    <recommendedName>
        <fullName evidence="4">MFS transporter</fullName>
    </recommendedName>
</protein>
<dbReference type="AlphaFoldDB" id="A0A7Y0K4K7"/>
<sequence length="152" mass="18009">MLHVITKCLYRLSFFIMGLFYSILFTIFFYPLSVKYLEFSIMDYFLFSMFLLALGGAFFDRAFTYFYLDIGNDYEAINKVHYVAMFVGKVIAYIVAGMAIYFFKKDFYLSLYIPVFLLTGGWIWFSILKGYIKVKREKEGNLEVKFKTKVGY</sequence>
<keyword evidence="1" id="KW-0812">Transmembrane</keyword>
<comment type="caution">
    <text evidence="2">The sequence shown here is derived from an EMBL/GenBank/DDBJ whole genome shotgun (WGS) entry which is preliminary data.</text>
</comment>
<accession>A0A7Y0K4K7</accession>
<dbReference type="Proteomes" id="UP000588491">
    <property type="component" value="Unassembled WGS sequence"/>
</dbReference>
<evidence type="ECO:0008006" key="4">
    <source>
        <dbReference type="Google" id="ProtNLM"/>
    </source>
</evidence>
<dbReference type="RefSeq" id="WP_169187626.1">
    <property type="nucleotide sequence ID" value="NZ_JABBPK010000001.1"/>
</dbReference>
<feature type="transmembrane region" description="Helical" evidence="1">
    <location>
        <begin position="44"/>
        <end position="68"/>
    </location>
</feature>